<evidence type="ECO:0000313" key="2">
    <source>
        <dbReference type="Proteomes" id="UP000007753"/>
    </source>
</evidence>
<dbReference type="Proteomes" id="UP000007753">
    <property type="component" value="Chromosome 1"/>
</dbReference>
<evidence type="ECO:0000313" key="1">
    <source>
        <dbReference type="EMBL" id="BAI97254.1"/>
    </source>
</evidence>
<dbReference type="AlphaFoldDB" id="D4Z3S2"/>
<keyword evidence="2" id="KW-1185">Reference proteome</keyword>
<dbReference type="HOGENOM" id="CLU_2958415_0_0_5"/>
<accession>D4Z3S2</accession>
<proteinExistence type="predicted"/>
<name>D4Z3S2_SPHIU</name>
<dbReference type="STRING" id="452662.SJA_C1-24200"/>
<dbReference type="KEGG" id="sjp:SJA_C1-24200"/>
<reference evidence="1 2" key="1">
    <citation type="journal article" date="2010" name="J. Bacteriol.">
        <title>Complete genome sequence of the representative gamma-hexachlorocyclohexane-degrading bacterium Sphingobium japonicum UT26.</title>
        <authorList>
            <person name="Nagata Y."/>
            <person name="Ohtsubo Y."/>
            <person name="Endo R."/>
            <person name="Ichikawa N."/>
            <person name="Ankai A."/>
            <person name="Oguchi A."/>
            <person name="Fukui S."/>
            <person name="Fujita N."/>
            <person name="Tsuda M."/>
        </authorList>
    </citation>
    <scope>NUCLEOTIDE SEQUENCE [LARGE SCALE GENOMIC DNA]</scope>
    <source>
        <strain evidence="2">DSM 16413 / CCM 7287 / MTCC 6362 / UT26 / NBRC 101211 / UT26S</strain>
    </source>
</reference>
<gene>
    <name evidence="1" type="ordered locus">SJA_C1-24200</name>
</gene>
<organism evidence="1 2">
    <name type="scientific">Sphingobium indicum (strain DSM 16413 / CCM 7287 / MTCC 6362 / UT26 / NBRC 101211 / UT26S)</name>
    <name type="common">Sphingobium japonicum</name>
    <dbReference type="NCBI Taxonomy" id="452662"/>
    <lineage>
        <taxon>Bacteria</taxon>
        <taxon>Pseudomonadati</taxon>
        <taxon>Pseudomonadota</taxon>
        <taxon>Alphaproteobacteria</taxon>
        <taxon>Sphingomonadales</taxon>
        <taxon>Sphingomonadaceae</taxon>
        <taxon>Sphingobium</taxon>
    </lineage>
</organism>
<protein>
    <submittedName>
        <fullName evidence="1">Uncharacterized protein</fullName>
    </submittedName>
</protein>
<dbReference type="EMBL" id="AP010803">
    <property type="protein sequence ID" value="BAI97254.1"/>
    <property type="molecule type" value="Genomic_DNA"/>
</dbReference>
<sequence>MFNRLCADSTGNEQSWPQLPCSCEAGATIDLDRMPPRLGQDHFMTLSPASDVVTPTDCA</sequence>